<keyword evidence="2" id="KW-1185">Reference proteome</keyword>
<comment type="caution">
    <text evidence="1">The sequence shown here is derived from an EMBL/GenBank/DDBJ whole genome shotgun (WGS) entry which is preliminary data.</text>
</comment>
<name>A0A7J6D4N5_9TELE</name>
<evidence type="ECO:0000313" key="1">
    <source>
        <dbReference type="EMBL" id="KAF4114187.1"/>
    </source>
</evidence>
<proteinExistence type="predicted"/>
<dbReference type="Proteomes" id="UP000579812">
    <property type="component" value="Unassembled WGS sequence"/>
</dbReference>
<dbReference type="EMBL" id="JAAMOB010000004">
    <property type="protein sequence ID" value="KAF4114187.1"/>
    <property type="molecule type" value="Genomic_DNA"/>
</dbReference>
<dbReference type="AlphaFoldDB" id="A0A7J6D4N5"/>
<reference evidence="1 2" key="1">
    <citation type="submission" date="2020-04" db="EMBL/GenBank/DDBJ databases">
        <title>Chromosome-level genome assembly of a cyprinid fish Onychostoma macrolepis by integration of Nanopore Sequencing, Bionano and Hi-C technology.</title>
        <authorList>
            <person name="Wang D."/>
        </authorList>
    </citation>
    <scope>NUCLEOTIDE SEQUENCE [LARGE SCALE GENOMIC DNA]</scope>
    <source>
        <strain evidence="1">SWU-2019</strain>
        <tissue evidence="1">Muscle</tissue>
    </source>
</reference>
<evidence type="ECO:0000313" key="2">
    <source>
        <dbReference type="Proteomes" id="UP000579812"/>
    </source>
</evidence>
<protein>
    <submittedName>
        <fullName evidence="1">Uncharacterized protein</fullName>
    </submittedName>
</protein>
<gene>
    <name evidence="1" type="ORF">G5714_004410</name>
</gene>
<organism evidence="1 2">
    <name type="scientific">Onychostoma macrolepis</name>
    <dbReference type="NCBI Taxonomy" id="369639"/>
    <lineage>
        <taxon>Eukaryota</taxon>
        <taxon>Metazoa</taxon>
        <taxon>Chordata</taxon>
        <taxon>Craniata</taxon>
        <taxon>Vertebrata</taxon>
        <taxon>Euteleostomi</taxon>
        <taxon>Actinopterygii</taxon>
        <taxon>Neopterygii</taxon>
        <taxon>Teleostei</taxon>
        <taxon>Ostariophysi</taxon>
        <taxon>Cypriniformes</taxon>
        <taxon>Cyprinidae</taxon>
        <taxon>Acrossocheilinae</taxon>
        <taxon>Onychostoma</taxon>
    </lineage>
</organism>
<accession>A0A7J6D4N5</accession>
<sequence>MEIFTCWWRPIPNQDNVTYMLLYTTGRIKLFLLPVIPKLRIPGLEPALLKDSSREKTGKHWVERGGGIGKGPRDGNRTQVAVSTVVSPMLGPRVMYHTPEEQTPEDTKRQTTGIKLKGTDKWTVRRTLAGKMKSGYFTSLRSRSVHGRTASLGERVGLASFDGTQRYVNCGTLSALGFSPPHRAHNFRDLDTAEGTNQFERTFNNYGSISSIRDSEKT</sequence>